<keyword evidence="2 5" id="KW-0378">Hydrolase</keyword>
<protein>
    <submittedName>
        <fullName evidence="6">Glucan endo-1,3-beta-glucosidase GII</fullName>
    </submittedName>
</protein>
<dbReference type="PANTHER" id="PTHR32227">
    <property type="entry name" value="GLUCAN ENDO-1,3-BETA-GLUCOSIDASE BG1-RELATED-RELATED"/>
    <property type="match status" value="1"/>
</dbReference>
<evidence type="ECO:0000256" key="2">
    <source>
        <dbReference type="ARBA" id="ARBA00022801"/>
    </source>
</evidence>
<dbReference type="EnsemblPlants" id="EMT32041">
    <property type="protein sequence ID" value="EMT32041"/>
    <property type="gene ID" value="F775_17538"/>
</dbReference>
<dbReference type="PROSITE" id="PS00587">
    <property type="entry name" value="GLYCOSYL_HYDROL_F17"/>
    <property type="match status" value="1"/>
</dbReference>
<evidence type="ECO:0000313" key="6">
    <source>
        <dbReference type="EnsemblPlants" id="EMT32041"/>
    </source>
</evidence>
<dbReference type="GO" id="GO:0042973">
    <property type="term" value="F:glucan endo-1,3-beta-D-glucosidase activity"/>
    <property type="evidence" value="ECO:0007669"/>
    <property type="project" value="UniProtKB-ARBA"/>
</dbReference>
<evidence type="ECO:0000256" key="3">
    <source>
        <dbReference type="ARBA" id="ARBA00023295"/>
    </source>
</evidence>
<evidence type="ECO:0000256" key="1">
    <source>
        <dbReference type="ARBA" id="ARBA00008773"/>
    </source>
</evidence>
<dbReference type="InterPro" id="IPR017853">
    <property type="entry name" value="GH"/>
</dbReference>
<sequence>MGRQDVASMFAVALFLGAFASVPTISALHASNYYECGHEAKQIHGAVEEFLSSQGVHSVGVCYGVIANNLPPANEVVQLYRSKGITGMRIYFADANALSALRNSGISLILDVGNDQLANLAASTSNAASWVQKNVRPYYPAVNIKYIAAGNEVQGGATQSIVPAMRNLNAALSAAGLGAIKVSTSIRFDEVDKSFPPSDGVFKNAYMTDVARLLASTGAPLLANVYPYFAYKRDPQNIKLNYATFRPGPTVRDDKNGLTYTCLFDAMVDAVVAALEKAGAPAVRVVVSESGWPSASGFAATADNARAYNQGLIDHVGGGTPKRRGALETYIFAMFNENFKRGELVEKHFGLFNPDKSPAYPIRFK</sequence>
<dbReference type="GO" id="GO:0005975">
    <property type="term" value="P:carbohydrate metabolic process"/>
    <property type="evidence" value="ECO:0007669"/>
    <property type="project" value="InterPro"/>
</dbReference>
<evidence type="ECO:0000256" key="5">
    <source>
        <dbReference type="RuleBase" id="RU004336"/>
    </source>
</evidence>
<dbReference type="SUPFAM" id="SSF51445">
    <property type="entry name" value="(Trans)glycosidases"/>
    <property type="match status" value="1"/>
</dbReference>
<dbReference type="Gene3D" id="3.20.20.80">
    <property type="entry name" value="Glycosidases"/>
    <property type="match status" value="1"/>
</dbReference>
<accession>M8D6I4</accession>
<keyword evidence="3 5" id="KW-0326">Glycosidase</keyword>
<proteinExistence type="inferred from homology"/>
<dbReference type="FunFam" id="3.20.20.80:FF:000010">
    <property type="entry name" value="glucan endo-1,3-beta-glucosidase, basic"/>
    <property type="match status" value="1"/>
</dbReference>
<name>M8D6I4_AEGTA</name>
<comment type="similarity">
    <text evidence="1 4">Belongs to the glycosyl hydrolase 17 family.</text>
</comment>
<organism evidence="6">
    <name type="scientific">Aegilops tauschii</name>
    <name type="common">Tausch's goatgrass</name>
    <name type="synonym">Aegilops squarrosa</name>
    <dbReference type="NCBI Taxonomy" id="37682"/>
    <lineage>
        <taxon>Eukaryota</taxon>
        <taxon>Viridiplantae</taxon>
        <taxon>Streptophyta</taxon>
        <taxon>Embryophyta</taxon>
        <taxon>Tracheophyta</taxon>
        <taxon>Spermatophyta</taxon>
        <taxon>Magnoliopsida</taxon>
        <taxon>Liliopsida</taxon>
        <taxon>Poales</taxon>
        <taxon>Poaceae</taxon>
        <taxon>BOP clade</taxon>
        <taxon>Pooideae</taxon>
        <taxon>Triticodae</taxon>
        <taxon>Triticeae</taxon>
        <taxon>Triticinae</taxon>
        <taxon>Aegilops</taxon>
    </lineage>
</organism>
<dbReference type="InterPro" id="IPR044965">
    <property type="entry name" value="Glyco_hydro_17_plant"/>
</dbReference>
<dbReference type="Pfam" id="PF00332">
    <property type="entry name" value="Glyco_hydro_17"/>
    <property type="match status" value="1"/>
</dbReference>
<dbReference type="AlphaFoldDB" id="M8D6I4"/>
<evidence type="ECO:0000256" key="4">
    <source>
        <dbReference type="RuleBase" id="RU004335"/>
    </source>
</evidence>
<dbReference type="InterPro" id="IPR000490">
    <property type="entry name" value="Glyco_hydro_17"/>
</dbReference>
<reference evidence="6" key="1">
    <citation type="submission" date="2015-06" db="UniProtKB">
        <authorList>
            <consortium name="EnsemblPlants"/>
        </authorList>
    </citation>
    <scope>IDENTIFICATION</scope>
</reference>